<evidence type="ECO:0000313" key="5">
    <source>
        <dbReference type="Proteomes" id="UP000596660"/>
    </source>
</evidence>
<feature type="compositionally biased region" description="Polar residues" evidence="2">
    <location>
        <begin position="211"/>
        <end position="228"/>
    </location>
</feature>
<dbReference type="PANTHER" id="PTHR31304">
    <property type="entry name" value="LOB DOMAIN-CONTAINING PROTEIN 38"/>
    <property type="match status" value="1"/>
</dbReference>
<dbReference type="SMR" id="A0A803N4E4"/>
<dbReference type="OrthoDB" id="1922547at2759"/>
<protein>
    <recommendedName>
        <fullName evidence="3">LOB domain-containing protein</fullName>
    </recommendedName>
</protein>
<keyword evidence="5" id="KW-1185">Reference proteome</keyword>
<dbReference type="OMA" id="TTCFEST"/>
<feature type="region of interest" description="Disordered" evidence="2">
    <location>
        <begin position="198"/>
        <end position="228"/>
    </location>
</feature>
<dbReference type="RefSeq" id="XP_021751411.1">
    <property type="nucleotide sequence ID" value="XM_021895719.1"/>
</dbReference>
<accession>A0A803N4E4</accession>
<feature type="domain" description="LOB" evidence="3">
    <location>
        <begin position="1"/>
        <end position="107"/>
    </location>
</feature>
<proteinExistence type="inferred from homology"/>
<comment type="similarity">
    <text evidence="1">Belongs to the LOB domain-containing protein family.</text>
</comment>
<dbReference type="Gramene" id="AUR62040260-RA">
    <property type="protein sequence ID" value="AUR62040260-RA:cds"/>
    <property type="gene ID" value="AUR62040260"/>
</dbReference>
<evidence type="ECO:0000259" key="3">
    <source>
        <dbReference type="PROSITE" id="PS50891"/>
    </source>
</evidence>
<organism evidence="4 5">
    <name type="scientific">Chenopodium quinoa</name>
    <name type="common">Quinoa</name>
    <dbReference type="NCBI Taxonomy" id="63459"/>
    <lineage>
        <taxon>Eukaryota</taxon>
        <taxon>Viridiplantae</taxon>
        <taxon>Streptophyta</taxon>
        <taxon>Embryophyta</taxon>
        <taxon>Tracheophyta</taxon>
        <taxon>Spermatophyta</taxon>
        <taxon>Magnoliopsida</taxon>
        <taxon>eudicotyledons</taxon>
        <taxon>Gunneridae</taxon>
        <taxon>Pentapetalae</taxon>
        <taxon>Caryophyllales</taxon>
        <taxon>Chenopodiaceae</taxon>
        <taxon>Chenopodioideae</taxon>
        <taxon>Atripliceae</taxon>
        <taxon>Chenopodium</taxon>
    </lineage>
</organism>
<evidence type="ECO:0000256" key="2">
    <source>
        <dbReference type="SAM" id="MobiDB-lite"/>
    </source>
</evidence>
<sequence>MSCNGCRVLRKGCSESCILRPCLQWIDTPESQGHATVFVAKFFGRAGLMSFISNVPDSQRPALFQSLLYEACGRTVNPVSGAVGLLWTGNWHVCQAAVETVLRGGTLRPISEFLVGAPPSPVPTIVDADDNSEVVCPSKSNNNNNTWRKQIGGLNMMQQDVNNNIQKSRSSPPPPRFTNIKRRKEEDDYHVKHLDLSLTPPSFLHAPPQQRPGTPSLNSEESATTVSFESDNYYQPKLLNLFVS</sequence>
<reference evidence="4" key="2">
    <citation type="submission" date="2021-03" db="UniProtKB">
        <authorList>
            <consortium name="EnsemblPlants"/>
        </authorList>
    </citation>
    <scope>IDENTIFICATION</scope>
</reference>
<dbReference type="PANTHER" id="PTHR31304:SF1">
    <property type="entry name" value="LOB DOMAIN-CONTAINING PROTEIN 39"/>
    <property type="match status" value="1"/>
</dbReference>
<reference evidence="4" key="1">
    <citation type="journal article" date="2017" name="Nature">
        <title>The genome of Chenopodium quinoa.</title>
        <authorList>
            <person name="Jarvis D.E."/>
            <person name="Ho Y.S."/>
            <person name="Lightfoot D.J."/>
            <person name="Schmoeckel S.M."/>
            <person name="Li B."/>
            <person name="Borm T.J.A."/>
            <person name="Ohyanagi H."/>
            <person name="Mineta K."/>
            <person name="Michell C.T."/>
            <person name="Saber N."/>
            <person name="Kharbatia N.M."/>
            <person name="Rupper R.R."/>
            <person name="Sharp A.R."/>
            <person name="Dally N."/>
            <person name="Boughton B.A."/>
            <person name="Woo Y.H."/>
            <person name="Gao G."/>
            <person name="Schijlen E.G.W.M."/>
            <person name="Guo X."/>
            <person name="Momin A.A."/>
            <person name="Negrao S."/>
            <person name="Al-Babili S."/>
            <person name="Gehring C."/>
            <person name="Roessner U."/>
            <person name="Jung C."/>
            <person name="Murphy K."/>
            <person name="Arold S.T."/>
            <person name="Gojobori T."/>
            <person name="van der Linden C.G."/>
            <person name="van Loo E.N."/>
            <person name="Jellen E.N."/>
            <person name="Maughan P.J."/>
            <person name="Tester M."/>
        </authorList>
    </citation>
    <scope>NUCLEOTIDE SEQUENCE [LARGE SCALE GENOMIC DNA]</scope>
    <source>
        <strain evidence="4">cv. PI 614886</strain>
    </source>
</reference>
<dbReference type="GeneID" id="110717076"/>
<dbReference type="EnsemblPlants" id="AUR62040260-RA">
    <property type="protein sequence ID" value="AUR62040260-RA:cds"/>
    <property type="gene ID" value="AUR62040260"/>
</dbReference>
<evidence type="ECO:0000313" key="4">
    <source>
        <dbReference type="EnsemblPlants" id="AUR62040260-RA:cds"/>
    </source>
</evidence>
<dbReference type="PROSITE" id="PS50891">
    <property type="entry name" value="LOB"/>
    <property type="match status" value="1"/>
</dbReference>
<dbReference type="GO" id="GO:0010468">
    <property type="term" value="P:regulation of gene expression"/>
    <property type="evidence" value="ECO:0007669"/>
    <property type="project" value="TreeGrafter"/>
</dbReference>
<dbReference type="Pfam" id="PF03195">
    <property type="entry name" value="LOB"/>
    <property type="match status" value="1"/>
</dbReference>
<dbReference type="AlphaFoldDB" id="A0A803N4E4"/>
<dbReference type="KEGG" id="cqi:110717076"/>
<name>A0A803N4E4_CHEQI</name>
<evidence type="ECO:0000256" key="1">
    <source>
        <dbReference type="ARBA" id="ARBA00005474"/>
    </source>
</evidence>
<dbReference type="InterPro" id="IPR004883">
    <property type="entry name" value="LOB"/>
</dbReference>
<dbReference type="Proteomes" id="UP000596660">
    <property type="component" value="Unplaced"/>
</dbReference>
<gene>
    <name evidence="4" type="primary">LOC110717076</name>
</gene>